<dbReference type="Proteomes" id="UP001216595">
    <property type="component" value="Unassembled WGS sequence"/>
</dbReference>
<dbReference type="Pfam" id="PF00583">
    <property type="entry name" value="Acetyltransf_1"/>
    <property type="match status" value="1"/>
</dbReference>
<keyword evidence="2" id="KW-0012">Acyltransferase</keyword>
<dbReference type="InterPro" id="IPR016181">
    <property type="entry name" value="Acyl_CoA_acyltransferase"/>
</dbReference>
<evidence type="ECO:0000313" key="5">
    <source>
        <dbReference type="Proteomes" id="UP001216595"/>
    </source>
</evidence>
<dbReference type="PROSITE" id="PS51186">
    <property type="entry name" value="GNAT"/>
    <property type="match status" value="1"/>
</dbReference>
<gene>
    <name evidence="4" type="ORF">PQU94_05055</name>
</gene>
<dbReference type="EMBL" id="JAQQKW010000002">
    <property type="protein sequence ID" value="MDC7693647.1"/>
    <property type="molecule type" value="Genomic_DNA"/>
</dbReference>
<dbReference type="PANTHER" id="PTHR43420">
    <property type="entry name" value="ACETYLTRANSFERASE"/>
    <property type="match status" value="1"/>
</dbReference>
<sequence>MLIHPVHSEDLNDLSRLGRDTFTDTFGHLYPPEDLTTYLDATYAPQVLAEEIEGVDQFWRLVRDDMGRAIAYIQAGPVGLPHPEADPQTQGEIKRLYVRNDAQGLGLGKQLLEMGLAFLKARYGNAPQWIGVWSENYRAQKLYDSYGFTRVGDYGFKVGGSTDLEFILRR</sequence>
<evidence type="ECO:0000256" key="2">
    <source>
        <dbReference type="ARBA" id="ARBA00023315"/>
    </source>
</evidence>
<dbReference type="Gene3D" id="3.40.630.30">
    <property type="match status" value="1"/>
</dbReference>
<keyword evidence="1" id="KW-0808">Transferase</keyword>
<protein>
    <submittedName>
        <fullName evidence="4">N-acetyltransferase</fullName>
    </submittedName>
</protein>
<feature type="domain" description="N-acetyltransferase" evidence="3">
    <location>
        <begin position="1"/>
        <end position="170"/>
    </location>
</feature>
<evidence type="ECO:0000259" key="3">
    <source>
        <dbReference type="PROSITE" id="PS51186"/>
    </source>
</evidence>
<dbReference type="SUPFAM" id="SSF55729">
    <property type="entry name" value="Acyl-CoA N-acyltransferases (Nat)"/>
    <property type="match status" value="1"/>
</dbReference>
<evidence type="ECO:0000313" key="4">
    <source>
        <dbReference type="EMBL" id="MDC7693647.1"/>
    </source>
</evidence>
<evidence type="ECO:0000256" key="1">
    <source>
        <dbReference type="ARBA" id="ARBA00022679"/>
    </source>
</evidence>
<dbReference type="InterPro" id="IPR000182">
    <property type="entry name" value="GNAT_dom"/>
</dbReference>
<organism evidence="4 5">
    <name type="scientific">Asticcacaulis currens</name>
    <dbReference type="NCBI Taxonomy" id="2984210"/>
    <lineage>
        <taxon>Bacteria</taxon>
        <taxon>Pseudomonadati</taxon>
        <taxon>Pseudomonadota</taxon>
        <taxon>Alphaproteobacteria</taxon>
        <taxon>Caulobacterales</taxon>
        <taxon>Caulobacteraceae</taxon>
        <taxon>Asticcacaulis</taxon>
    </lineage>
</organism>
<name>A0ABT5IBU1_9CAUL</name>
<dbReference type="PANTHER" id="PTHR43420:SF47">
    <property type="entry name" value="N-ACETYLTRANSFERASE DOMAIN-CONTAINING PROTEIN"/>
    <property type="match status" value="1"/>
</dbReference>
<dbReference type="InterPro" id="IPR050680">
    <property type="entry name" value="YpeA/RimI_acetyltransf"/>
</dbReference>
<accession>A0ABT5IBU1</accession>
<comment type="caution">
    <text evidence="4">The sequence shown here is derived from an EMBL/GenBank/DDBJ whole genome shotgun (WGS) entry which is preliminary data.</text>
</comment>
<keyword evidence="5" id="KW-1185">Reference proteome</keyword>
<proteinExistence type="predicted"/>
<reference evidence="4 5" key="1">
    <citation type="submission" date="2023-01" db="EMBL/GenBank/DDBJ databases">
        <title>Novel species of the genus Asticcacaulis isolated from rivers.</title>
        <authorList>
            <person name="Lu H."/>
        </authorList>
    </citation>
    <scope>NUCLEOTIDE SEQUENCE [LARGE SCALE GENOMIC DNA]</scope>
    <source>
        <strain evidence="4 5">DXS10W</strain>
    </source>
</reference>
<dbReference type="CDD" id="cd04301">
    <property type="entry name" value="NAT_SF"/>
    <property type="match status" value="1"/>
</dbReference>
<dbReference type="RefSeq" id="WP_272740397.1">
    <property type="nucleotide sequence ID" value="NZ_JAQQKW010000002.1"/>
</dbReference>